<evidence type="ECO:0008006" key="4">
    <source>
        <dbReference type="Google" id="ProtNLM"/>
    </source>
</evidence>
<keyword evidence="3" id="KW-1185">Reference proteome</keyword>
<feature type="transmembrane region" description="Helical" evidence="1">
    <location>
        <begin position="1066"/>
        <end position="1090"/>
    </location>
</feature>
<dbReference type="EMBL" id="JAPFFF010000002">
    <property type="protein sequence ID" value="KAK8897217.1"/>
    <property type="molecule type" value="Genomic_DNA"/>
</dbReference>
<sequence>MIFFIFLQINAYFPPNNAQLQSTFCICQDSYQVNCSKICGQYKIIDFKYSSISNCLKDYNQELINFLIAGTISNSSKTMPKFDLNDFNNISAVVYSAGQSIYSARNNSTKFSDGREHIILYNGTAGNKTNILFTNINIHFHPGKYKFNNLHLFNTDFTPFQTTGVVTSLFQRYLTCDYGSISRMPVIIKHHGPTKGAEIECDKDVNNIQFLKNENIVFSGPSDLVRECLIDLSQVGQKYNTTIILPSREINITFDPVPKDEYEIPKIIFKLQSNSKIFINSDQFEYEKMPINRITFIHKSKTLYLYSKNGTTPPIFSYVGNGYRYLNDKKRIFHNSYCICQKLSCEEKCGKNTEIINGFDSISLDQTVVGNPSESLTYYIANTQETEGNYPVFDLEHFGDRKLNVIGVSSEEHIGFIGDATDDVGQFSFSQLTMHTKNGESSLLFPNVSFHKVKIYQLQFARKSKIQSETLKKEVDKENSTQKQNKVSDLSFLPAKQYFLKSTYLIIDYSTLENFVTNNVFITAPQNGVEIHTASISSDVSLRFFTSSHVEVNKLVNMSMMPHTTLSIYTTKNVNFLISPHFPKVVSSFPKLRIIIEGDESNVTFSDSAGWPEELSDISAKVTIIHGYNIVYLVGHFDSEKNEYSTKPPIVDHKGNGPFFLNGILSNFKTAYCICSGQRCTEQCSESIVDSISKEEENVGDFGISDKKVSLWPPINFTENDIEKTVVGNPTKHIEYFIHGSSPDNRPLFGLHSFRSKSFTIFGCDDKKFDEFDRKSDNDVYQYISLEGTNQIGEIVTSSVSHIFKNVNILLANPGIYFFNNVVFKNCQIERNKSISLVPKDGMRKYFNIIHSGMTIDMKTLHSFSNIKSDELAVPTSMYLKVIGDENLAKIFIEDMYHLVLMNKFDQLDSRIDISLLKRNPPSLITLYGTKENSPLFVIFKKNKEINKVDDIPRFIIDVSNMKGEDAYISFIGQKWMGEFKNLSSRIIIKHGTINVHLISEKVVKDKRKNKFIKIIPPIIKLDGTGDIYIDSSKQLSGISYLNGNLIIDNRNDYEDEDEEERREKLHYLIMISVCGVLIIIIIVAVISVLKKRKLENYGQMRKPAYFSNHKFENDINYLPKEQFEQVEEQSE</sequence>
<name>A0ABR2L1I5_9EUKA</name>
<evidence type="ECO:0000313" key="3">
    <source>
        <dbReference type="Proteomes" id="UP001470230"/>
    </source>
</evidence>
<keyword evidence="1" id="KW-0472">Membrane</keyword>
<evidence type="ECO:0000256" key="1">
    <source>
        <dbReference type="SAM" id="Phobius"/>
    </source>
</evidence>
<dbReference type="Proteomes" id="UP001470230">
    <property type="component" value="Unassembled WGS sequence"/>
</dbReference>
<keyword evidence="1" id="KW-0812">Transmembrane</keyword>
<accession>A0ABR2L1I5</accession>
<comment type="caution">
    <text evidence="2">The sequence shown here is derived from an EMBL/GenBank/DDBJ whole genome shotgun (WGS) entry which is preliminary data.</text>
</comment>
<evidence type="ECO:0000313" key="2">
    <source>
        <dbReference type="EMBL" id="KAK8897217.1"/>
    </source>
</evidence>
<organism evidence="2 3">
    <name type="scientific">Tritrichomonas musculus</name>
    <dbReference type="NCBI Taxonomy" id="1915356"/>
    <lineage>
        <taxon>Eukaryota</taxon>
        <taxon>Metamonada</taxon>
        <taxon>Parabasalia</taxon>
        <taxon>Tritrichomonadida</taxon>
        <taxon>Tritrichomonadidae</taxon>
        <taxon>Tritrichomonas</taxon>
    </lineage>
</organism>
<proteinExistence type="predicted"/>
<protein>
    <recommendedName>
        <fullName evidence="4">IPT/TIG domain-containing protein</fullName>
    </recommendedName>
</protein>
<reference evidence="2 3" key="1">
    <citation type="submission" date="2024-04" db="EMBL/GenBank/DDBJ databases">
        <title>Tritrichomonas musculus Genome.</title>
        <authorList>
            <person name="Alves-Ferreira E."/>
            <person name="Grigg M."/>
            <person name="Lorenzi H."/>
            <person name="Galac M."/>
        </authorList>
    </citation>
    <scope>NUCLEOTIDE SEQUENCE [LARGE SCALE GENOMIC DNA]</scope>
    <source>
        <strain evidence="2 3">EAF2021</strain>
    </source>
</reference>
<keyword evidence="1" id="KW-1133">Transmembrane helix</keyword>
<gene>
    <name evidence="2" type="ORF">M9Y10_015153</name>
</gene>